<feature type="domain" description="Ketoreductase" evidence="4">
    <location>
        <begin position="5"/>
        <end position="182"/>
    </location>
</feature>
<evidence type="ECO:0000313" key="6">
    <source>
        <dbReference type="Proteomes" id="UP000294621"/>
    </source>
</evidence>
<dbReference type="CDD" id="cd05233">
    <property type="entry name" value="SDR_c"/>
    <property type="match status" value="1"/>
</dbReference>
<dbReference type="PRINTS" id="PR00080">
    <property type="entry name" value="SDRFAMILY"/>
</dbReference>
<reference evidence="5 6" key="1">
    <citation type="submission" date="2019-03" db="EMBL/GenBank/DDBJ databases">
        <title>Genome Sequencing and Assembly of Various Microbes Isolated from Partially Reclaimed Soil and Acid Mine Drainage (AMD) Site.</title>
        <authorList>
            <person name="Steinbock B."/>
            <person name="Bechtold R."/>
            <person name="Sevigny J.L."/>
            <person name="Thomas D."/>
            <person name="Cuthill L.R."/>
            <person name="Aveiro Johannsen E.J."/>
            <person name="Thomas K."/>
            <person name="Ghosh A."/>
        </authorList>
    </citation>
    <scope>NUCLEOTIDE SEQUENCE [LARGE SCALE GENOMIC DNA]</scope>
    <source>
        <strain evidence="5 6">S-A1</strain>
    </source>
</reference>
<proteinExistence type="inferred from homology"/>
<evidence type="ECO:0000256" key="1">
    <source>
        <dbReference type="ARBA" id="ARBA00006484"/>
    </source>
</evidence>
<dbReference type="InterPro" id="IPR036291">
    <property type="entry name" value="NAD(P)-bd_dom_sf"/>
</dbReference>
<dbReference type="EMBL" id="SMZQ01000021">
    <property type="protein sequence ID" value="TDL31590.1"/>
    <property type="molecule type" value="Genomic_DNA"/>
</dbReference>
<dbReference type="Proteomes" id="UP000294621">
    <property type="component" value="Unassembled WGS sequence"/>
</dbReference>
<keyword evidence="2" id="KW-0560">Oxidoreductase</keyword>
<dbReference type="PRINTS" id="PR00081">
    <property type="entry name" value="GDHRDH"/>
</dbReference>
<comment type="caution">
    <text evidence="5">The sequence shown here is derived from an EMBL/GenBank/DDBJ whole genome shotgun (WGS) entry which is preliminary data.</text>
</comment>
<dbReference type="PANTHER" id="PTHR24321">
    <property type="entry name" value="DEHYDROGENASES, SHORT CHAIN"/>
    <property type="match status" value="1"/>
</dbReference>
<dbReference type="SMART" id="SM00822">
    <property type="entry name" value="PKS_KR"/>
    <property type="match status" value="1"/>
</dbReference>
<dbReference type="AlphaFoldDB" id="A0A4R5XJU2"/>
<dbReference type="Gene3D" id="3.40.50.720">
    <property type="entry name" value="NAD(P)-binding Rossmann-like Domain"/>
    <property type="match status" value="1"/>
</dbReference>
<dbReference type="OrthoDB" id="517007at2"/>
<gene>
    <name evidence="5" type="ORF">E2R57_21200</name>
</gene>
<name>A0A4R5XJU2_9MICC</name>
<dbReference type="GO" id="GO:0016491">
    <property type="term" value="F:oxidoreductase activity"/>
    <property type="evidence" value="ECO:0007669"/>
    <property type="project" value="UniProtKB-KW"/>
</dbReference>
<comment type="similarity">
    <text evidence="1">Belongs to the short-chain dehydrogenases/reductases (SDR) family.</text>
</comment>
<evidence type="ECO:0000259" key="4">
    <source>
        <dbReference type="SMART" id="SM00822"/>
    </source>
</evidence>
<dbReference type="InterPro" id="IPR002347">
    <property type="entry name" value="SDR_fam"/>
</dbReference>
<dbReference type="FunFam" id="3.40.50.720:FF:000084">
    <property type="entry name" value="Short-chain dehydrogenase reductase"/>
    <property type="match status" value="1"/>
</dbReference>
<evidence type="ECO:0000256" key="3">
    <source>
        <dbReference type="ARBA" id="ARBA00023027"/>
    </source>
</evidence>
<dbReference type="SUPFAM" id="SSF51735">
    <property type="entry name" value="NAD(P)-binding Rossmann-fold domains"/>
    <property type="match status" value="1"/>
</dbReference>
<keyword evidence="3" id="KW-0520">NAD</keyword>
<dbReference type="Pfam" id="PF13561">
    <property type="entry name" value="adh_short_C2"/>
    <property type="match status" value="1"/>
</dbReference>
<protein>
    <submittedName>
        <fullName evidence="5">SDR family oxidoreductase</fullName>
    </submittedName>
</protein>
<sequence length="281" mass="28526">MTPKSVAVITGGGTGIGAATAATLRGQGWEVVVCGRRPEAVSRVADMTGARAVVADVASASDMERLVADTVEQFGAINGLVLNAGIVRAGSAGELSDEDWNAMVSTNLTGPFLLVRAALPHLIKASGSIVGVASAAALRATAGIAGYDATKAGLAMLMQSIAVDYGPLGVRANTVCPGWTRTEMADMEMGEFAEHSGIDREEAYSLATAFVPSRRPAASSEVADVIAWLLSDQASYVNAATIPVDGGLIAVEPGAIAFDPRVSIGTAAVDGPTPAMQTIPD</sequence>
<dbReference type="PANTHER" id="PTHR24321:SF8">
    <property type="entry name" value="ESTRADIOL 17-BETA-DEHYDROGENASE 8-RELATED"/>
    <property type="match status" value="1"/>
</dbReference>
<organism evidence="5 6">
    <name type="scientific">Arthrobacter nitrophenolicus</name>
    <dbReference type="NCBI Taxonomy" id="683150"/>
    <lineage>
        <taxon>Bacteria</taxon>
        <taxon>Bacillati</taxon>
        <taxon>Actinomycetota</taxon>
        <taxon>Actinomycetes</taxon>
        <taxon>Micrococcales</taxon>
        <taxon>Micrococcaceae</taxon>
        <taxon>Arthrobacter</taxon>
    </lineage>
</organism>
<evidence type="ECO:0000256" key="2">
    <source>
        <dbReference type="ARBA" id="ARBA00023002"/>
    </source>
</evidence>
<evidence type="ECO:0000313" key="5">
    <source>
        <dbReference type="EMBL" id="TDL31590.1"/>
    </source>
</evidence>
<dbReference type="InterPro" id="IPR057326">
    <property type="entry name" value="KR_dom"/>
</dbReference>
<accession>A0A4R5XJU2</accession>